<proteinExistence type="predicted"/>
<gene>
    <name evidence="1" type="ORF">SAMN05421580_10139</name>
</gene>
<reference evidence="2" key="1">
    <citation type="submission" date="2017-01" db="EMBL/GenBank/DDBJ databases">
        <authorList>
            <person name="Varghese N."/>
            <person name="Submissions S."/>
        </authorList>
    </citation>
    <scope>NUCLEOTIDE SEQUENCE [LARGE SCALE GENOMIC DNA]</scope>
    <source>
        <strain evidence="2">DSM 19945</strain>
    </source>
</reference>
<accession>A0A1N7IVF9</accession>
<dbReference type="Proteomes" id="UP000186221">
    <property type="component" value="Unassembled WGS sequence"/>
</dbReference>
<evidence type="ECO:0000313" key="2">
    <source>
        <dbReference type="Proteomes" id="UP000186221"/>
    </source>
</evidence>
<dbReference type="STRING" id="453582.SAMN05421580_10139"/>
<dbReference type="AlphaFoldDB" id="A0A1N7IVF9"/>
<evidence type="ECO:0000313" key="1">
    <source>
        <dbReference type="EMBL" id="SIS41085.1"/>
    </source>
</evidence>
<dbReference type="EMBL" id="FTOG01000001">
    <property type="protein sequence ID" value="SIS41085.1"/>
    <property type="molecule type" value="Genomic_DNA"/>
</dbReference>
<protein>
    <submittedName>
        <fullName evidence="1">Uncharacterized protein</fullName>
    </submittedName>
</protein>
<name>A0A1N7IVF9_9RHOB</name>
<organism evidence="1 2">
    <name type="scientific">Rhodobacter aestuarii</name>
    <dbReference type="NCBI Taxonomy" id="453582"/>
    <lineage>
        <taxon>Bacteria</taxon>
        <taxon>Pseudomonadati</taxon>
        <taxon>Pseudomonadota</taxon>
        <taxon>Alphaproteobacteria</taxon>
        <taxon>Rhodobacterales</taxon>
        <taxon>Rhodobacter group</taxon>
        <taxon>Rhodobacter</taxon>
    </lineage>
</organism>
<sequence>MQAERGGARGFLIVLHTLLRAPCLGPSWVFSLGIAGNMV</sequence>
<keyword evidence="2" id="KW-1185">Reference proteome</keyword>